<gene>
    <name evidence="1" type="ORF">GPECTOR_224g492</name>
</gene>
<reference evidence="2" key="1">
    <citation type="journal article" date="2016" name="Nat. Commun.">
        <title>The Gonium pectorale genome demonstrates co-option of cell cycle regulation during the evolution of multicellularity.</title>
        <authorList>
            <person name="Hanschen E.R."/>
            <person name="Marriage T.N."/>
            <person name="Ferris P.J."/>
            <person name="Hamaji T."/>
            <person name="Toyoda A."/>
            <person name="Fujiyama A."/>
            <person name="Neme R."/>
            <person name="Noguchi H."/>
            <person name="Minakuchi Y."/>
            <person name="Suzuki M."/>
            <person name="Kawai-Toyooka H."/>
            <person name="Smith D.R."/>
            <person name="Sparks H."/>
            <person name="Anderson J."/>
            <person name="Bakaric R."/>
            <person name="Luria V."/>
            <person name="Karger A."/>
            <person name="Kirschner M.W."/>
            <person name="Durand P.M."/>
            <person name="Michod R.E."/>
            <person name="Nozaki H."/>
            <person name="Olson B.J."/>
        </authorList>
    </citation>
    <scope>NUCLEOTIDE SEQUENCE [LARGE SCALE GENOMIC DNA]</scope>
    <source>
        <strain evidence="2">NIES-2863</strain>
    </source>
</reference>
<name>A0A150FWQ9_GONPE</name>
<dbReference type="OrthoDB" id="29308at2759"/>
<accession>A0A150FWQ9</accession>
<organism evidence="1 2">
    <name type="scientific">Gonium pectorale</name>
    <name type="common">Green alga</name>
    <dbReference type="NCBI Taxonomy" id="33097"/>
    <lineage>
        <taxon>Eukaryota</taxon>
        <taxon>Viridiplantae</taxon>
        <taxon>Chlorophyta</taxon>
        <taxon>core chlorophytes</taxon>
        <taxon>Chlorophyceae</taxon>
        <taxon>CS clade</taxon>
        <taxon>Chlamydomonadales</taxon>
        <taxon>Volvocaceae</taxon>
        <taxon>Gonium</taxon>
    </lineage>
</organism>
<dbReference type="STRING" id="33097.A0A150FWQ9"/>
<dbReference type="AlphaFoldDB" id="A0A150FWQ9"/>
<comment type="caution">
    <text evidence="1">The sequence shown here is derived from an EMBL/GenBank/DDBJ whole genome shotgun (WGS) entry which is preliminary data.</text>
</comment>
<proteinExistence type="predicted"/>
<evidence type="ECO:0000313" key="2">
    <source>
        <dbReference type="Proteomes" id="UP000075714"/>
    </source>
</evidence>
<evidence type="ECO:0000313" key="1">
    <source>
        <dbReference type="EMBL" id="KXZ42008.1"/>
    </source>
</evidence>
<sequence length="109" mass="11383">MPPRSRCPPSLLAAALPADPARQSFSAAELAEVAALPFLDSMVERALAAGAAPYLTPEARGKATEGQSKGLRFEAYEPAPFAVPLSGASTSYGRRTVRALILWPLGQCG</sequence>
<dbReference type="Proteomes" id="UP000075714">
    <property type="component" value="Unassembled WGS sequence"/>
</dbReference>
<keyword evidence="2" id="KW-1185">Reference proteome</keyword>
<dbReference type="EMBL" id="LSYV01000223">
    <property type="protein sequence ID" value="KXZ42008.1"/>
    <property type="molecule type" value="Genomic_DNA"/>
</dbReference>
<protein>
    <submittedName>
        <fullName evidence="1">Uncharacterized protein</fullName>
    </submittedName>
</protein>